<sequence>MTHKHDSGLIHSAQLINFRSTLPPLLDAAGLITAINKDQRILIKPNLVENLAPPITTPVSLITELVRYLRLNLPDSTILIGEGTGSLDYDTFHVFDALGYSDLASRAGLELIDLNCEPLSHHQRDDCTRWPEMHLPSLLDEVFLLSVPVLKAHSLAGITLTMKNMMGCAPPSHYQQGGSWGKSGFHHNIQAAILDLNRYRTPDFTLLDASIGMAEAHLWGPHCDPPVNRLAASFDPVAIDAYGCDLLGRDWREIGHIAGNHGILGQAESIAVREVKNP</sequence>
<dbReference type="EMBL" id="JACNLK010000047">
    <property type="protein sequence ID" value="MBC8208660.1"/>
    <property type="molecule type" value="Genomic_DNA"/>
</dbReference>
<feature type="domain" description="DUF362" evidence="1">
    <location>
        <begin position="41"/>
        <end position="245"/>
    </location>
</feature>
<accession>A0A8J6TCL1</accession>
<dbReference type="Pfam" id="PF04015">
    <property type="entry name" value="DUF362"/>
    <property type="match status" value="1"/>
</dbReference>
<evidence type="ECO:0000259" key="1">
    <source>
        <dbReference type="Pfam" id="PF04015"/>
    </source>
</evidence>
<reference evidence="2 3" key="1">
    <citation type="submission" date="2020-08" db="EMBL/GenBank/DDBJ databases">
        <title>Bridging the membrane lipid divide: bacteria of the FCB group superphylum have the potential to synthesize archaeal ether lipids.</title>
        <authorList>
            <person name="Villanueva L."/>
            <person name="Von Meijenfeldt F.A.B."/>
            <person name="Westbye A.B."/>
            <person name="Yadav S."/>
            <person name="Hopmans E.C."/>
            <person name="Dutilh B.E."/>
            <person name="Sinninghe Damste J.S."/>
        </authorList>
    </citation>
    <scope>NUCLEOTIDE SEQUENCE [LARGE SCALE GENOMIC DNA]</scope>
    <source>
        <strain evidence="2">NIOZ-UU81</strain>
    </source>
</reference>
<evidence type="ECO:0000313" key="2">
    <source>
        <dbReference type="EMBL" id="MBC8208660.1"/>
    </source>
</evidence>
<gene>
    <name evidence="2" type="ORF">H8E79_05785</name>
</gene>
<protein>
    <submittedName>
        <fullName evidence="2">DUF362 domain-containing protein</fullName>
    </submittedName>
</protein>
<name>A0A8J6TCL1_9BACT</name>
<dbReference type="AlphaFoldDB" id="A0A8J6TCL1"/>
<comment type="caution">
    <text evidence="2">The sequence shown here is derived from an EMBL/GenBank/DDBJ whole genome shotgun (WGS) entry which is preliminary data.</text>
</comment>
<organism evidence="2 3">
    <name type="scientific">Candidatus Desulfatifera sulfidica</name>
    <dbReference type="NCBI Taxonomy" id="2841691"/>
    <lineage>
        <taxon>Bacteria</taxon>
        <taxon>Pseudomonadati</taxon>
        <taxon>Thermodesulfobacteriota</taxon>
        <taxon>Desulfobulbia</taxon>
        <taxon>Desulfobulbales</taxon>
        <taxon>Desulfobulbaceae</taxon>
        <taxon>Candidatus Desulfatifera</taxon>
    </lineage>
</organism>
<evidence type="ECO:0000313" key="3">
    <source>
        <dbReference type="Proteomes" id="UP000599024"/>
    </source>
</evidence>
<proteinExistence type="predicted"/>
<dbReference type="Proteomes" id="UP000599024">
    <property type="component" value="Unassembled WGS sequence"/>
</dbReference>
<dbReference type="InterPro" id="IPR007160">
    <property type="entry name" value="DUF362"/>
</dbReference>